<protein>
    <submittedName>
        <fullName evidence="12">Macrolide transport system ATP-binding/permease protein</fullName>
        <ecNumber evidence="12">3.6.3.-</ecNumber>
    </submittedName>
</protein>
<proteinExistence type="inferred from homology"/>
<keyword evidence="4 10" id="KW-0812">Transmembrane</keyword>
<organism evidence="12 13">
    <name type="scientific">Leifsonia shinshuensis</name>
    <dbReference type="NCBI Taxonomy" id="150026"/>
    <lineage>
        <taxon>Bacteria</taxon>
        <taxon>Bacillati</taxon>
        <taxon>Actinomycetota</taxon>
        <taxon>Actinomycetes</taxon>
        <taxon>Micrococcales</taxon>
        <taxon>Microbacteriaceae</taxon>
        <taxon>Leifsonia</taxon>
    </lineage>
</organism>
<dbReference type="EC" id="3.6.3.-" evidence="12"/>
<dbReference type="InterPro" id="IPR027417">
    <property type="entry name" value="P-loop_NTPase"/>
</dbReference>
<keyword evidence="8 10" id="KW-0472">Membrane</keyword>
<dbReference type="InterPro" id="IPR015854">
    <property type="entry name" value="ABC_transpr_LolD-like"/>
</dbReference>
<dbReference type="Gene3D" id="3.40.50.300">
    <property type="entry name" value="P-loop containing nucleotide triphosphate hydrolases"/>
    <property type="match status" value="1"/>
</dbReference>
<dbReference type="InterPro" id="IPR003439">
    <property type="entry name" value="ABC_transporter-like_ATP-bd"/>
</dbReference>
<keyword evidence="12" id="KW-0378">Hydrolase</keyword>
<dbReference type="InterPro" id="IPR017911">
    <property type="entry name" value="MacB-like_ATP-bd"/>
</dbReference>
<keyword evidence="7 10" id="KW-1133">Transmembrane helix</keyword>
<dbReference type="PROSITE" id="PS00211">
    <property type="entry name" value="ABC_TRANSPORTER_1"/>
    <property type="match status" value="1"/>
</dbReference>
<dbReference type="AlphaFoldDB" id="A0A853D0Y3"/>
<dbReference type="GO" id="GO:0022857">
    <property type="term" value="F:transmembrane transporter activity"/>
    <property type="evidence" value="ECO:0007669"/>
    <property type="project" value="TreeGrafter"/>
</dbReference>
<feature type="domain" description="ABC transporter" evidence="11">
    <location>
        <begin position="10"/>
        <end position="246"/>
    </location>
</feature>
<dbReference type="SUPFAM" id="SSF52540">
    <property type="entry name" value="P-loop containing nucleoside triphosphate hydrolases"/>
    <property type="match status" value="1"/>
</dbReference>
<keyword evidence="5" id="KW-0547">Nucleotide-binding</keyword>
<evidence type="ECO:0000256" key="1">
    <source>
        <dbReference type="ARBA" id="ARBA00004429"/>
    </source>
</evidence>
<evidence type="ECO:0000313" key="13">
    <source>
        <dbReference type="Proteomes" id="UP000578352"/>
    </source>
</evidence>
<dbReference type="PANTHER" id="PTHR24220">
    <property type="entry name" value="IMPORT ATP-BINDING PROTEIN"/>
    <property type="match status" value="1"/>
</dbReference>
<comment type="caution">
    <text evidence="12">The sequence shown here is derived from an EMBL/GenBank/DDBJ whole genome shotgun (WGS) entry which is preliminary data.</text>
</comment>
<dbReference type="PROSITE" id="PS50893">
    <property type="entry name" value="ABC_TRANSPORTER_2"/>
    <property type="match status" value="1"/>
</dbReference>
<dbReference type="InterPro" id="IPR003593">
    <property type="entry name" value="AAA+_ATPase"/>
</dbReference>
<comment type="subcellular location">
    <subcellularLocation>
        <location evidence="1">Cell inner membrane</location>
        <topology evidence="1">Multi-pass membrane protein</topology>
    </subcellularLocation>
</comment>
<gene>
    <name evidence="12" type="ORF">HNR13_004070</name>
</gene>
<evidence type="ECO:0000256" key="3">
    <source>
        <dbReference type="ARBA" id="ARBA00022475"/>
    </source>
</evidence>
<dbReference type="RefSeq" id="WP_179608702.1">
    <property type="nucleotide sequence ID" value="NZ_BAABEH010000001.1"/>
</dbReference>
<evidence type="ECO:0000256" key="10">
    <source>
        <dbReference type="SAM" id="Phobius"/>
    </source>
</evidence>
<evidence type="ECO:0000256" key="9">
    <source>
        <dbReference type="ARBA" id="ARBA00038388"/>
    </source>
</evidence>
<dbReference type="InterPro" id="IPR003838">
    <property type="entry name" value="ABC3_permease_C"/>
</dbReference>
<evidence type="ECO:0000256" key="6">
    <source>
        <dbReference type="ARBA" id="ARBA00022840"/>
    </source>
</evidence>
<sequence>MTTTESAPLLSLRGVGRRYNRTGAWALTRIDLDIYRGDFIAITGPSGAGKSTLLNVLALLDSYDVGEYQLDGQDIRALPRRKRDTLRGETFGFVFQHSNAIDNRTVIKNVEVPLVSTAAPFEERATRIGEALTQANIIHKGSQRVSLLSGGERQRMAIARALTTKPAVLFLDEPTGNLDSANSAAIMDLLDELNASGTTIVLVTHDAALAARARRQITVNDGVIAEISADATRPAVTGHETRARGDDHRRWWRRTVDAVCEAAWSLWDNRTRSAIEILTTAVAICGLAASVSLGLTASNQVDQLISAASQNMVTVATQQPTGTAEAFSDDALQRVARLDGIVAAGRHDRVAASDADISRFGANVPGDTASVELVGATAGTFQALRISSPPIVAGLFESKGPGQNIAVVGAAAARSLHVGSGPGQTIFVGNHAFDVLAITSSASVANSVVVPHAAIVSLRLPAKQTLVARTAPGRSAVVSDAVPLALDPGNPGAFTVTGAANLGQLRGDVSSSFQWLLLLLSSVLLAAAIIATSAIMSSAVIQRRAEIGLRMATGASPSSVGSLFVVEGGVLGAVGSVLGVFLAVGTVLLVSMARGWTPYFDFVSLVGALVIGVVAGLLASIIPSVRASRIQPAIAVRG</sequence>
<dbReference type="Proteomes" id="UP000578352">
    <property type="component" value="Unassembled WGS sequence"/>
</dbReference>
<dbReference type="Pfam" id="PF02687">
    <property type="entry name" value="FtsX"/>
    <property type="match status" value="1"/>
</dbReference>
<keyword evidence="3" id="KW-1003">Cell membrane</keyword>
<dbReference type="InterPro" id="IPR017871">
    <property type="entry name" value="ABC_transporter-like_CS"/>
</dbReference>
<accession>A0A853D0Y3</accession>
<dbReference type="EMBL" id="JACCFL010000001">
    <property type="protein sequence ID" value="NYJ25783.1"/>
    <property type="molecule type" value="Genomic_DNA"/>
</dbReference>
<feature type="transmembrane region" description="Helical" evidence="10">
    <location>
        <begin position="562"/>
        <end position="590"/>
    </location>
</feature>
<reference evidence="12 13" key="1">
    <citation type="submission" date="2020-07" db="EMBL/GenBank/DDBJ databases">
        <title>Sequencing the genomes of 1000 actinobacteria strains.</title>
        <authorList>
            <person name="Klenk H.-P."/>
        </authorList>
    </citation>
    <scope>NUCLEOTIDE SEQUENCE [LARGE SCALE GENOMIC DNA]</scope>
    <source>
        <strain evidence="12 13">DSM 15165</strain>
    </source>
</reference>
<keyword evidence="2" id="KW-0813">Transport</keyword>
<dbReference type="GO" id="GO:0016887">
    <property type="term" value="F:ATP hydrolysis activity"/>
    <property type="evidence" value="ECO:0007669"/>
    <property type="project" value="InterPro"/>
</dbReference>
<dbReference type="SMART" id="SM00382">
    <property type="entry name" value="AAA"/>
    <property type="match status" value="1"/>
</dbReference>
<evidence type="ECO:0000256" key="4">
    <source>
        <dbReference type="ARBA" id="ARBA00022692"/>
    </source>
</evidence>
<dbReference type="GO" id="GO:0005886">
    <property type="term" value="C:plasma membrane"/>
    <property type="evidence" value="ECO:0007669"/>
    <property type="project" value="UniProtKB-SubCell"/>
</dbReference>
<evidence type="ECO:0000313" key="12">
    <source>
        <dbReference type="EMBL" id="NYJ25783.1"/>
    </source>
</evidence>
<feature type="transmembrane region" description="Helical" evidence="10">
    <location>
        <begin position="602"/>
        <end position="622"/>
    </location>
</feature>
<keyword evidence="6 12" id="KW-0067">ATP-binding</keyword>
<evidence type="ECO:0000256" key="8">
    <source>
        <dbReference type="ARBA" id="ARBA00023136"/>
    </source>
</evidence>
<name>A0A853D0Y3_9MICO</name>
<dbReference type="CDD" id="cd03255">
    <property type="entry name" value="ABC_MJ0796_LolCDE_FtsE"/>
    <property type="match status" value="1"/>
</dbReference>
<evidence type="ECO:0000256" key="5">
    <source>
        <dbReference type="ARBA" id="ARBA00022741"/>
    </source>
</evidence>
<dbReference type="GO" id="GO:0005524">
    <property type="term" value="F:ATP binding"/>
    <property type="evidence" value="ECO:0007669"/>
    <property type="project" value="UniProtKB-KW"/>
</dbReference>
<dbReference type="PANTHER" id="PTHR24220:SF648">
    <property type="entry name" value="ABC TRANSPORTER ATP-BINDING PROTEIN YTRE"/>
    <property type="match status" value="1"/>
</dbReference>
<comment type="similarity">
    <text evidence="9">Belongs to the ABC transporter superfamily. Macrolide exporter (TC 3.A.1.122) family.</text>
</comment>
<evidence type="ECO:0000256" key="7">
    <source>
        <dbReference type="ARBA" id="ARBA00022989"/>
    </source>
</evidence>
<evidence type="ECO:0000256" key="2">
    <source>
        <dbReference type="ARBA" id="ARBA00022448"/>
    </source>
</evidence>
<evidence type="ECO:0000259" key="11">
    <source>
        <dbReference type="PROSITE" id="PS50893"/>
    </source>
</evidence>
<dbReference type="Pfam" id="PF00005">
    <property type="entry name" value="ABC_tran"/>
    <property type="match status" value="1"/>
</dbReference>
<feature type="transmembrane region" description="Helical" evidence="10">
    <location>
        <begin position="515"/>
        <end position="541"/>
    </location>
</feature>